<evidence type="ECO:0000313" key="3">
    <source>
        <dbReference type="EMBL" id="SMC91643.1"/>
    </source>
</evidence>
<name>A0A1W2D2H0_9BACT</name>
<keyword evidence="1" id="KW-1133">Transmembrane helix</keyword>
<feature type="transmembrane region" description="Helical" evidence="1">
    <location>
        <begin position="126"/>
        <end position="148"/>
    </location>
</feature>
<dbReference type="PIRSF" id="PIRSF006162">
    <property type="entry name" value="PgpA"/>
    <property type="match status" value="1"/>
</dbReference>
<dbReference type="UniPathway" id="UPA00084">
    <property type="reaction ID" value="UER00504"/>
</dbReference>
<evidence type="ECO:0000313" key="4">
    <source>
        <dbReference type="Proteomes" id="UP000192418"/>
    </source>
</evidence>
<dbReference type="InterPro" id="IPR007686">
    <property type="entry name" value="YutG/PgpA"/>
</dbReference>
<keyword evidence="1" id="KW-0472">Membrane</keyword>
<dbReference type="GO" id="GO:0006655">
    <property type="term" value="P:phosphatidylglycerol biosynthetic process"/>
    <property type="evidence" value="ECO:0007669"/>
    <property type="project" value="UniProtKB-UniPathway"/>
</dbReference>
<dbReference type="STRING" id="1121400.SAMN02746065_1158"/>
<dbReference type="PANTHER" id="PTHR36305:SF1">
    <property type="entry name" value="PHOSPHATIDYLGLYCEROPHOSPHATASE A"/>
    <property type="match status" value="1"/>
</dbReference>
<dbReference type="InterPro" id="IPR036681">
    <property type="entry name" value="PgpA-like_sf"/>
</dbReference>
<dbReference type="Proteomes" id="UP000192418">
    <property type="component" value="Unassembled WGS sequence"/>
</dbReference>
<dbReference type="InterPro" id="IPR026037">
    <property type="entry name" value="PgpA"/>
</dbReference>
<dbReference type="RefSeq" id="WP_084069989.1">
    <property type="nucleotide sequence ID" value="NZ_FWXY01000015.1"/>
</dbReference>
<keyword evidence="4" id="KW-1185">Reference proteome</keyword>
<feature type="transmembrane region" description="Helical" evidence="1">
    <location>
        <begin position="7"/>
        <end position="27"/>
    </location>
</feature>
<dbReference type="CDD" id="cd06971">
    <property type="entry name" value="PgpA"/>
    <property type="match status" value="1"/>
</dbReference>
<dbReference type="GO" id="GO:0008962">
    <property type="term" value="F:phosphatidylglycerophosphatase activity"/>
    <property type="evidence" value="ECO:0007669"/>
    <property type="project" value="InterPro"/>
</dbReference>
<dbReference type="EMBL" id="FWXY01000015">
    <property type="protein sequence ID" value="SMC91643.1"/>
    <property type="molecule type" value="Genomic_DNA"/>
</dbReference>
<gene>
    <name evidence="3" type="ORF">SAMN02746065_1158</name>
</gene>
<sequence length="149" mass="16268">MTLKQRLILFAATGGMVGYAPVAPGTWGTLVGIPLIFLCSVLPLSWQTFAVVLFIMGAVWIAQEAEPIFEKKDPGAIVIDEIAGYLVALVGLPVTFTSLLAGFLLFRFFDIVKPFPIRYFERQFSGGAGVVLDDIFAGLYTGLVLRLFF</sequence>
<accession>A0A1W2D2H0</accession>
<reference evidence="3 4" key="1">
    <citation type="submission" date="2017-04" db="EMBL/GenBank/DDBJ databases">
        <authorList>
            <person name="Afonso C.L."/>
            <person name="Miller P.J."/>
            <person name="Scott M.A."/>
            <person name="Spackman E."/>
            <person name="Goraichik I."/>
            <person name="Dimitrov K.M."/>
            <person name="Suarez D.L."/>
            <person name="Swayne D.E."/>
        </authorList>
    </citation>
    <scope>NUCLEOTIDE SEQUENCE [LARGE SCALE GENOMIC DNA]</scope>
    <source>
        <strain evidence="3 4">DSM 3385</strain>
    </source>
</reference>
<dbReference type="OrthoDB" id="9804091at2"/>
<dbReference type="AlphaFoldDB" id="A0A1W2D2H0"/>
<feature type="transmembrane region" description="Helical" evidence="1">
    <location>
        <begin position="33"/>
        <end position="61"/>
    </location>
</feature>
<proteinExistence type="predicted"/>
<dbReference type="SUPFAM" id="SSF101307">
    <property type="entry name" value="YutG-like"/>
    <property type="match status" value="1"/>
</dbReference>
<evidence type="ECO:0000259" key="2">
    <source>
        <dbReference type="Pfam" id="PF04608"/>
    </source>
</evidence>
<evidence type="ECO:0000256" key="1">
    <source>
        <dbReference type="SAM" id="Phobius"/>
    </source>
</evidence>
<dbReference type="PANTHER" id="PTHR36305">
    <property type="entry name" value="PHOSPHATIDYLGLYCEROPHOSPHATASE A"/>
    <property type="match status" value="1"/>
</dbReference>
<dbReference type="Pfam" id="PF04608">
    <property type="entry name" value="PgpA"/>
    <property type="match status" value="1"/>
</dbReference>
<feature type="transmembrane region" description="Helical" evidence="1">
    <location>
        <begin position="82"/>
        <end position="106"/>
    </location>
</feature>
<feature type="domain" description="YutG/PgpA" evidence="2">
    <location>
        <begin position="11"/>
        <end position="148"/>
    </location>
</feature>
<protein>
    <submittedName>
        <fullName evidence="3">Phosphatidylglycerophosphatase</fullName>
    </submittedName>
</protein>
<keyword evidence="1" id="KW-0812">Transmembrane</keyword>
<organism evidence="3 4">
    <name type="scientific">Desulfocicer vacuolatum DSM 3385</name>
    <dbReference type="NCBI Taxonomy" id="1121400"/>
    <lineage>
        <taxon>Bacteria</taxon>
        <taxon>Pseudomonadati</taxon>
        <taxon>Thermodesulfobacteriota</taxon>
        <taxon>Desulfobacteria</taxon>
        <taxon>Desulfobacterales</taxon>
        <taxon>Desulfobacteraceae</taxon>
        <taxon>Desulfocicer</taxon>
    </lineage>
</organism>